<accession>A0A3L9M2D4</accession>
<name>A0A3L9M2D4_9FLAO</name>
<keyword evidence="1" id="KW-0812">Transmembrane</keyword>
<dbReference type="InterPro" id="IPR021448">
    <property type="entry name" value="DUF3098"/>
</dbReference>
<dbReference type="AlphaFoldDB" id="A0A3L9M2D4"/>
<dbReference type="Pfam" id="PF11297">
    <property type="entry name" value="DUF3098"/>
    <property type="match status" value="1"/>
</dbReference>
<feature type="transmembrane region" description="Helical" evidence="1">
    <location>
        <begin position="76"/>
        <end position="94"/>
    </location>
</feature>
<proteinExistence type="predicted"/>
<dbReference type="RefSeq" id="WP_121935479.1">
    <property type="nucleotide sequence ID" value="NZ_RDOJ01000020.1"/>
</dbReference>
<evidence type="ECO:0000313" key="3">
    <source>
        <dbReference type="Proteomes" id="UP000275348"/>
    </source>
</evidence>
<organism evidence="2 3">
    <name type="scientific">Faecalibacter macacae</name>
    <dbReference type="NCBI Taxonomy" id="1859289"/>
    <lineage>
        <taxon>Bacteria</taxon>
        <taxon>Pseudomonadati</taxon>
        <taxon>Bacteroidota</taxon>
        <taxon>Flavobacteriia</taxon>
        <taxon>Flavobacteriales</taxon>
        <taxon>Weeksellaceae</taxon>
        <taxon>Faecalibacter</taxon>
    </lineage>
</organism>
<gene>
    <name evidence="2" type="ORF">EAH69_12175</name>
</gene>
<keyword evidence="1" id="KW-1133">Transmembrane helix</keyword>
<feature type="transmembrane region" description="Helical" evidence="1">
    <location>
        <begin position="29"/>
        <end position="48"/>
    </location>
</feature>
<dbReference type="Proteomes" id="UP000275348">
    <property type="component" value="Unassembled WGS sequence"/>
</dbReference>
<dbReference type="OrthoDB" id="963379at2"/>
<dbReference type="EMBL" id="RDOJ01000020">
    <property type="protein sequence ID" value="RLZ07002.1"/>
    <property type="molecule type" value="Genomic_DNA"/>
</dbReference>
<keyword evidence="3" id="KW-1185">Reference proteome</keyword>
<sequence length="100" mass="11334">MSTLNNQNTIKSEPTKGSDFTFLFGKKNYIWMGIGIALITLGFILMTGHDANTTPDGTFDPTYWNEDIYSWRRIRLAPFLVIAGFIVEIYAILLNPNKAK</sequence>
<evidence type="ECO:0000313" key="2">
    <source>
        <dbReference type="EMBL" id="RLZ07002.1"/>
    </source>
</evidence>
<keyword evidence="1" id="KW-0472">Membrane</keyword>
<comment type="caution">
    <text evidence="2">The sequence shown here is derived from an EMBL/GenBank/DDBJ whole genome shotgun (WGS) entry which is preliminary data.</text>
</comment>
<reference evidence="2 3" key="1">
    <citation type="submission" date="2018-10" db="EMBL/GenBank/DDBJ databases">
        <authorList>
            <person name="Chen X."/>
        </authorList>
    </citation>
    <scope>NUCLEOTIDE SEQUENCE [LARGE SCALE GENOMIC DNA]</scope>
    <source>
        <strain evidence="2 3">YIM 102668</strain>
    </source>
</reference>
<protein>
    <submittedName>
        <fullName evidence="2">DUF3098 domain-containing protein</fullName>
    </submittedName>
</protein>
<evidence type="ECO:0000256" key="1">
    <source>
        <dbReference type="SAM" id="Phobius"/>
    </source>
</evidence>